<reference evidence="1" key="1">
    <citation type="journal article" date="2015" name="Nature">
        <title>Complex archaea that bridge the gap between prokaryotes and eukaryotes.</title>
        <authorList>
            <person name="Spang A."/>
            <person name="Saw J.H."/>
            <person name="Jorgensen S.L."/>
            <person name="Zaremba-Niedzwiedzka K."/>
            <person name="Martijn J."/>
            <person name="Lind A.E."/>
            <person name="van Eijk R."/>
            <person name="Schleper C."/>
            <person name="Guy L."/>
            <person name="Ettema T.J."/>
        </authorList>
    </citation>
    <scope>NUCLEOTIDE SEQUENCE</scope>
</reference>
<evidence type="ECO:0008006" key="2">
    <source>
        <dbReference type="Google" id="ProtNLM"/>
    </source>
</evidence>
<protein>
    <recommendedName>
        <fullName evidence="2">Histidine kinase/HSP90-like ATPase domain-containing protein</fullName>
    </recommendedName>
</protein>
<name>A0A0F9S4Z5_9ZZZZ</name>
<evidence type="ECO:0000313" key="1">
    <source>
        <dbReference type="EMBL" id="KKN32156.1"/>
    </source>
</evidence>
<organism evidence="1">
    <name type="scientific">marine sediment metagenome</name>
    <dbReference type="NCBI Taxonomy" id="412755"/>
    <lineage>
        <taxon>unclassified sequences</taxon>
        <taxon>metagenomes</taxon>
        <taxon>ecological metagenomes</taxon>
    </lineage>
</organism>
<dbReference type="EMBL" id="LAZR01002273">
    <property type="protein sequence ID" value="KKN32156.1"/>
    <property type="molecule type" value="Genomic_DNA"/>
</dbReference>
<feature type="non-terminal residue" evidence="1">
    <location>
        <position position="1"/>
    </location>
</feature>
<sequence length="30" mass="3369">GGNIWVESEGRNLGTTFFFSLPIIKNQDDL</sequence>
<gene>
    <name evidence="1" type="ORF">LCGC14_0816780</name>
</gene>
<accession>A0A0F9S4Z5</accession>
<proteinExistence type="predicted"/>
<comment type="caution">
    <text evidence="1">The sequence shown here is derived from an EMBL/GenBank/DDBJ whole genome shotgun (WGS) entry which is preliminary data.</text>
</comment>
<dbReference type="AlphaFoldDB" id="A0A0F9S4Z5"/>